<evidence type="ECO:0000256" key="1">
    <source>
        <dbReference type="SAM" id="MobiDB-lite"/>
    </source>
</evidence>
<accession>A0A9P6KDI9</accession>
<dbReference type="PANTHER" id="PTHR39473:SF1">
    <property type="entry name" value="DINB-LIKE DOMAIN-CONTAINING PROTEIN"/>
    <property type="match status" value="1"/>
</dbReference>
<protein>
    <recommendedName>
        <fullName evidence="4">DinB superfamily protein</fullName>
    </recommendedName>
</protein>
<proteinExistence type="predicted"/>
<organism evidence="2 3">
    <name type="scientific">Lunasporangiospora selenospora</name>
    <dbReference type="NCBI Taxonomy" id="979761"/>
    <lineage>
        <taxon>Eukaryota</taxon>
        <taxon>Fungi</taxon>
        <taxon>Fungi incertae sedis</taxon>
        <taxon>Mucoromycota</taxon>
        <taxon>Mortierellomycotina</taxon>
        <taxon>Mortierellomycetes</taxon>
        <taxon>Mortierellales</taxon>
        <taxon>Mortierellaceae</taxon>
        <taxon>Lunasporangiospora</taxon>
    </lineage>
</organism>
<evidence type="ECO:0000313" key="3">
    <source>
        <dbReference type="Proteomes" id="UP000780801"/>
    </source>
</evidence>
<evidence type="ECO:0008006" key="4">
    <source>
        <dbReference type="Google" id="ProtNLM"/>
    </source>
</evidence>
<dbReference type="AlphaFoldDB" id="A0A9P6KDI9"/>
<comment type="caution">
    <text evidence="2">The sequence shown here is derived from an EMBL/GenBank/DDBJ whole genome shotgun (WGS) entry which is preliminary data.</text>
</comment>
<dbReference type="Proteomes" id="UP000780801">
    <property type="component" value="Unassembled WGS sequence"/>
</dbReference>
<keyword evidence="3" id="KW-1185">Reference proteome</keyword>
<dbReference type="PANTHER" id="PTHR39473">
    <property type="match status" value="1"/>
</dbReference>
<dbReference type="OrthoDB" id="5564877at2759"/>
<gene>
    <name evidence="2" type="ORF">BGW38_002292</name>
</gene>
<evidence type="ECO:0000313" key="2">
    <source>
        <dbReference type="EMBL" id="KAF9580883.1"/>
    </source>
</evidence>
<sequence length="216" mass="23952">MALDTSHLAAQSSNQDASHIFSVAVRSLQDSVDLLVTIKEAIAEEENDCHAHPKANGLDHTQEHGPDPSTSVNKGSDTRNEWCVDYDQRSREVPMETNMDFAITELKRLQEVLETIQRMHQEQSQPHASDQGMSISKPLASALPVDLHHPLTLQATIDPKCDPVPFQTTFGRELWFCSLHAVHHFAMIKVICSEHGVALKEGFGLAPSTVKSRISQ</sequence>
<feature type="region of interest" description="Disordered" evidence="1">
    <location>
        <begin position="47"/>
        <end position="79"/>
    </location>
</feature>
<reference evidence="2" key="1">
    <citation type="journal article" date="2020" name="Fungal Divers.">
        <title>Resolving the Mortierellaceae phylogeny through synthesis of multi-gene phylogenetics and phylogenomics.</title>
        <authorList>
            <person name="Vandepol N."/>
            <person name="Liber J."/>
            <person name="Desiro A."/>
            <person name="Na H."/>
            <person name="Kennedy M."/>
            <person name="Barry K."/>
            <person name="Grigoriev I.V."/>
            <person name="Miller A.N."/>
            <person name="O'Donnell K."/>
            <person name="Stajich J.E."/>
            <person name="Bonito G."/>
        </authorList>
    </citation>
    <scope>NUCLEOTIDE SEQUENCE</scope>
    <source>
        <strain evidence="2">KOD1015</strain>
    </source>
</reference>
<name>A0A9P6KDI9_9FUNG</name>
<dbReference type="EMBL" id="JAABOA010001792">
    <property type="protein sequence ID" value="KAF9580883.1"/>
    <property type="molecule type" value="Genomic_DNA"/>
</dbReference>